<dbReference type="SUPFAM" id="SSF50729">
    <property type="entry name" value="PH domain-like"/>
    <property type="match status" value="1"/>
</dbReference>
<dbReference type="InterPro" id="IPR051092">
    <property type="entry name" value="FYVE_RhoGEF_PH"/>
</dbReference>
<dbReference type="AlphaFoldDB" id="A0A0L0S5Y0"/>
<dbReference type="eggNOG" id="KOG4424">
    <property type="taxonomic scope" value="Eukaryota"/>
</dbReference>
<dbReference type="InterPro" id="IPR001849">
    <property type="entry name" value="PH_domain"/>
</dbReference>
<dbReference type="SMART" id="SM00325">
    <property type="entry name" value="RhoGEF"/>
    <property type="match status" value="1"/>
</dbReference>
<feature type="region of interest" description="Disordered" evidence="1">
    <location>
        <begin position="761"/>
        <end position="801"/>
    </location>
</feature>
<evidence type="ECO:0008006" key="6">
    <source>
        <dbReference type="Google" id="ProtNLM"/>
    </source>
</evidence>
<evidence type="ECO:0000256" key="1">
    <source>
        <dbReference type="SAM" id="MobiDB-lite"/>
    </source>
</evidence>
<feature type="compositionally biased region" description="Low complexity" evidence="1">
    <location>
        <begin position="126"/>
        <end position="138"/>
    </location>
</feature>
<dbReference type="InterPro" id="IPR035899">
    <property type="entry name" value="DBL_dom_sf"/>
</dbReference>
<feature type="region of interest" description="Disordered" evidence="1">
    <location>
        <begin position="707"/>
        <end position="726"/>
    </location>
</feature>
<name>A0A0L0S5Y0_ALLM3</name>
<dbReference type="STRING" id="578462.A0A0L0S5Y0"/>
<dbReference type="Proteomes" id="UP000054350">
    <property type="component" value="Unassembled WGS sequence"/>
</dbReference>
<dbReference type="GO" id="GO:0005085">
    <property type="term" value="F:guanyl-nucleotide exchange factor activity"/>
    <property type="evidence" value="ECO:0007669"/>
    <property type="project" value="InterPro"/>
</dbReference>
<dbReference type="InterPro" id="IPR000219">
    <property type="entry name" value="DH_dom"/>
</dbReference>
<dbReference type="PANTHER" id="PTHR12673:SF159">
    <property type="entry name" value="LD03170P"/>
    <property type="match status" value="1"/>
</dbReference>
<dbReference type="Pfam" id="PF00621">
    <property type="entry name" value="RhoGEF"/>
    <property type="match status" value="1"/>
</dbReference>
<dbReference type="SUPFAM" id="SSF48065">
    <property type="entry name" value="DBL homology domain (DH-domain)"/>
    <property type="match status" value="1"/>
</dbReference>
<feature type="compositionally biased region" description="Low complexity" evidence="1">
    <location>
        <begin position="50"/>
        <end position="70"/>
    </location>
</feature>
<dbReference type="EMBL" id="GG745332">
    <property type="protein sequence ID" value="KNE57860.1"/>
    <property type="molecule type" value="Genomic_DNA"/>
</dbReference>
<dbReference type="Gene3D" id="2.30.29.30">
    <property type="entry name" value="Pleckstrin-homology domain (PH domain)/Phosphotyrosine-binding domain (PTB)"/>
    <property type="match status" value="1"/>
</dbReference>
<feature type="compositionally biased region" description="Low complexity" evidence="1">
    <location>
        <begin position="762"/>
        <end position="774"/>
    </location>
</feature>
<dbReference type="PROSITE" id="PS50010">
    <property type="entry name" value="DH_2"/>
    <property type="match status" value="1"/>
</dbReference>
<feature type="region of interest" description="Disordered" evidence="1">
    <location>
        <begin position="625"/>
        <end position="669"/>
    </location>
</feature>
<dbReference type="Gene3D" id="1.20.900.10">
    <property type="entry name" value="Dbl homology (DH) domain"/>
    <property type="match status" value="1"/>
</dbReference>
<evidence type="ECO:0000259" key="3">
    <source>
        <dbReference type="PROSITE" id="PS50010"/>
    </source>
</evidence>
<feature type="region of interest" description="Disordered" evidence="1">
    <location>
        <begin position="122"/>
        <end position="144"/>
    </location>
</feature>
<feature type="region of interest" description="Disordered" evidence="1">
    <location>
        <begin position="50"/>
        <end position="99"/>
    </location>
</feature>
<feature type="domain" description="DH" evidence="3">
    <location>
        <begin position="237"/>
        <end position="465"/>
    </location>
</feature>
<reference evidence="5" key="2">
    <citation type="submission" date="2009-11" db="EMBL/GenBank/DDBJ databases">
        <title>The Genome Sequence of Allomyces macrogynus strain ATCC 38327.</title>
        <authorList>
            <consortium name="The Broad Institute Genome Sequencing Platform"/>
            <person name="Russ C."/>
            <person name="Cuomo C."/>
            <person name="Shea T."/>
            <person name="Young S.K."/>
            <person name="Zeng Q."/>
            <person name="Koehrsen M."/>
            <person name="Haas B."/>
            <person name="Borodovsky M."/>
            <person name="Guigo R."/>
            <person name="Alvarado L."/>
            <person name="Berlin A."/>
            <person name="Borenstein D."/>
            <person name="Chen Z."/>
            <person name="Engels R."/>
            <person name="Freedman E."/>
            <person name="Gellesch M."/>
            <person name="Goldberg J."/>
            <person name="Griggs A."/>
            <person name="Gujja S."/>
            <person name="Heiman D."/>
            <person name="Hepburn T."/>
            <person name="Howarth C."/>
            <person name="Jen D."/>
            <person name="Larson L."/>
            <person name="Lewis B."/>
            <person name="Mehta T."/>
            <person name="Park D."/>
            <person name="Pearson M."/>
            <person name="Roberts A."/>
            <person name="Saif S."/>
            <person name="Shenoy N."/>
            <person name="Sisk P."/>
            <person name="Stolte C."/>
            <person name="Sykes S."/>
            <person name="Walk T."/>
            <person name="White J."/>
            <person name="Yandava C."/>
            <person name="Burger G."/>
            <person name="Gray M.W."/>
            <person name="Holland P.W.H."/>
            <person name="King N."/>
            <person name="Lang F.B.F."/>
            <person name="Roger A.J."/>
            <person name="Ruiz-Trillo I."/>
            <person name="Lander E."/>
            <person name="Nusbaum C."/>
        </authorList>
    </citation>
    <scope>NUCLEOTIDE SEQUENCE [LARGE SCALE GENOMIC DNA]</scope>
    <source>
        <strain evidence="5">ATCC 38327</strain>
    </source>
</reference>
<evidence type="ECO:0000259" key="2">
    <source>
        <dbReference type="PROSITE" id="PS50003"/>
    </source>
</evidence>
<dbReference type="GO" id="GO:0005737">
    <property type="term" value="C:cytoplasm"/>
    <property type="evidence" value="ECO:0007669"/>
    <property type="project" value="TreeGrafter"/>
</dbReference>
<sequence>MSTISAHSTVPSAAHSTAAAPTSAFDAMSRHAAAQLETQLDTMMRELFEAASSSPRTTSSSSNLSDAPARPAMPPPPPRSASTGATVPPAYRRRVPPPLTMPTAVSAAASLDGLSPVTANARKSHLSASDDSSSGRGSNTWSYHSGGANGTTSYVQSPWSPMTPVPAVAAAAVNATGGTTVTLADQGAACDDFLAAMLGDLHEVQVQYEAEAAKSTEDAPEAAAGAGDDEQERRARMRAKAVHEIVATEQSYVTNLSILVTQLVLPLRDLLASATSPGRARQLGMTNDDLQAIFGNVEQILELHRTLLSGLEERYLLWTPDQKISDIYLKVVPFFKFYTIYLANYQNAIDTLTRVRGQSGSGTGSSSSGSMLASATSVFDSSSSKTVHYSNSSDAARLIDSVELSPEFKGLTVPAYLIMPIQRIPRYILLLDNVIKYTNPTHPDYNDLKRAVAEVKQVAEHNNEAIRHHEARQRVVLLQRRLSGRPTSYPPLVAPSREWIAQADFGMRVSGRVAAADAALGVTASPRDEFTRRTVILLSDLLLVVKRTAPPPEPSYMYKDEIPLWRLRAVDMDLEASSNGQFPLRVVGADRALIFYAQTREMRDEWGRKIADAARLVIDRRSTRSTLSARTPTSEVGGFMLSSSTSPAPSPTTPSFAHNNLSESRRSSRSATMYGSIYGSWGRRPSAPAVLPASQVQQQPGVDQMYPPLSPASAGAGGSPVLRGRRLDSSGEYAMSMDDFGLAWPPMPPVPQHVADDTHLYGASARGSASSSNSGGSGDGRRHGHGRRKSSAKSVLRSHGF</sequence>
<protein>
    <recommendedName>
        <fullName evidence="6">DH domain-containing protein</fullName>
    </recommendedName>
</protein>
<keyword evidence="5" id="KW-1185">Reference proteome</keyword>
<dbReference type="CDD" id="cd00160">
    <property type="entry name" value="RhoGEF"/>
    <property type="match status" value="1"/>
</dbReference>
<dbReference type="InterPro" id="IPR011993">
    <property type="entry name" value="PH-like_dom_sf"/>
</dbReference>
<dbReference type="PANTHER" id="PTHR12673">
    <property type="entry name" value="FACIOGENITAL DYSPLASIA PROTEIN"/>
    <property type="match status" value="1"/>
</dbReference>
<organism evidence="4 5">
    <name type="scientific">Allomyces macrogynus (strain ATCC 38327)</name>
    <name type="common">Allomyces javanicus var. macrogynus</name>
    <dbReference type="NCBI Taxonomy" id="578462"/>
    <lineage>
        <taxon>Eukaryota</taxon>
        <taxon>Fungi</taxon>
        <taxon>Fungi incertae sedis</taxon>
        <taxon>Blastocladiomycota</taxon>
        <taxon>Blastocladiomycetes</taxon>
        <taxon>Blastocladiales</taxon>
        <taxon>Blastocladiaceae</taxon>
        <taxon>Allomyces</taxon>
    </lineage>
</organism>
<reference evidence="4 5" key="1">
    <citation type="submission" date="2009-11" db="EMBL/GenBank/DDBJ databases">
        <title>Annotation of Allomyces macrogynus ATCC 38327.</title>
        <authorList>
            <consortium name="The Broad Institute Genome Sequencing Platform"/>
            <person name="Russ C."/>
            <person name="Cuomo C."/>
            <person name="Burger G."/>
            <person name="Gray M.W."/>
            <person name="Holland P.W.H."/>
            <person name="King N."/>
            <person name="Lang F.B.F."/>
            <person name="Roger A.J."/>
            <person name="Ruiz-Trillo I."/>
            <person name="Young S.K."/>
            <person name="Zeng Q."/>
            <person name="Gargeya S."/>
            <person name="Fitzgerald M."/>
            <person name="Haas B."/>
            <person name="Abouelleil A."/>
            <person name="Alvarado L."/>
            <person name="Arachchi H.M."/>
            <person name="Berlin A."/>
            <person name="Chapman S.B."/>
            <person name="Gearin G."/>
            <person name="Goldberg J."/>
            <person name="Griggs A."/>
            <person name="Gujja S."/>
            <person name="Hansen M."/>
            <person name="Heiman D."/>
            <person name="Howarth C."/>
            <person name="Larimer J."/>
            <person name="Lui A."/>
            <person name="MacDonald P.J.P."/>
            <person name="McCowen C."/>
            <person name="Montmayeur A."/>
            <person name="Murphy C."/>
            <person name="Neiman D."/>
            <person name="Pearson M."/>
            <person name="Priest M."/>
            <person name="Roberts A."/>
            <person name="Saif S."/>
            <person name="Shea T."/>
            <person name="Sisk P."/>
            <person name="Stolte C."/>
            <person name="Sykes S."/>
            <person name="Wortman J."/>
            <person name="Nusbaum C."/>
            <person name="Birren B."/>
        </authorList>
    </citation>
    <scope>NUCLEOTIDE SEQUENCE [LARGE SCALE GENOMIC DNA]</scope>
    <source>
        <strain evidence="4 5">ATCC 38327</strain>
    </source>
</reference>
<feature type="region of interest" description="Disordered" evidence="1">
    <location>
        <begin position="210"/>
        <end position="233"/>
    </location>
</feature>
<dbReference type="OrthoDB" id="660555at2759"/>
<dbReference type="VEuPathDB" id="FungiDB:AMAG_04705"/>
<gene>
    <name evidence="4" type="ORF">AMAG_04705</name>
</gene>
<feature type="compositionally biased region" description="Low complexity" evidence="1">
    <location>
        <begin position="625"/>
        <end position="634"/>
    </location>
</feature>
<proteinExistence type="predicted"/>
<evidence type="ECO:0000313" key="5">
    <source>
        <dbReference type="Proteomes" id="UP000054350"/>
    </source>
</evidence>
<feature type="compositionally biased region" description="Basic residues" evidence="1">
    <location>
        <begin position="782"/>
        <end position="791"/>
    </location>
</feature>
<accession>A0A0L0S5Y0</accession>
<dbReference type="PROSITE" id="PS50003">
    <property type="entry name" value="PH_DOMAIN"/>
    <property type="match status" value="1"/>
</dbReference>
<feature type="domain" description="PH" evidence="2">
    <location>
        <begin position="506"/>
        <end position="615"/>
    </location>
</feature>
<evidence type="ECO:0000313" key="4">
    <source>
        <dbReference type="EMBL" id="KNE57860.1"/>
    </source>
</evidence>